<evidence type="ECO:0000313" key="3">
    <source>
        <dbReference type="EMBL" id="BAJ48882.1"/>
    </source>
</evidence>
<dbReference type="Pfam" id="PF04126">
    <property type="entry name" value="Cyclophil_like"/>
    <property type="match status" value="1"/>
</dbReference>
<protein>
    <recommendedName>
        <fullName evidence="1">Cyclophilin TM1367-like domain-containing protein</fullName>
    </recommendedName>
</protein>
<dbReference type="InterPro" id="IPR029000">
    <property type="entry name" value="Cyclophilin-like_dom_sf"/>
</dbReference>
<dbReference type="EMBL" id="AP011874">
    <property type="protein sequence ID" value="BAJ48822.1"/>
    <property type="molecule type" value="Genomic_DNA"/>
</dbReference>
<reference evidence="2 5" key="2">
    <citation type="journal article" date="2011" name="Nucleic Acids Res.">
        <title>Insights into the evolution of Archaea and eukaryotic protein modifier systems revealed by the genome of a novel archaeal group.</title>
        <authorList>
            <person name="Nunoura T."/>
            <person name="Takaki Y."/>
            <person name="Kakuta J."/>
            <person name="Nishi S."/>
            <person name="Sugahara J."/>
            <person name="Kazama H."/>
            <person name="Chee G."/>
            <person name="Hattori M."/>
            <person name="Kanai A."/>
            <person name="Atomi H."/>
            <person name="Takai K."/>
            <person name="Takami H."/>
        </authorList>
    </citation>
    <scope>NUCLEOTIDE SEQUENCE [LARGE SCALE GENOMIC DNA]</scope>
</reference>
<dbReference type="Proteomes" id="UP000008120">
    <property type="component" value="Chromosome"/>
</dbReference>
<proteinExistence type="predicted"/>
<accession>E6N953</accession>
<gene>
    <name evidence="4" type="ORF">CSUB_C1652</name>
    <name evidence="3" type="ORF">HGMM_F09F01C18</name>
    <name evidence="2" type="ORF">HGMM_F52D03C03</name>
</gene>
<dbReference type="AlphaFoldDB" id="E6N953"/>
<dbReference type="EMBL" id="AP011875">
    <property type="protein sequence ID" value="BAJ48882.1"/>
    <property type="molecule type" value="Genomic_DNA"/>
</dbReference>
<evidence type="ECO:0000313" key="5">
    <source>
        <dbReference type="Proteomes" id="UP000008120"/>
    </source>
</evidence>
<dbReference type="InterPro" id="IPR025658">
    <property type="entry name" value="Cyclophilin_TM1367"/>
</dbReference>
<dbReference type="KEGG" id="csu:CSUB_C1652"/>
<evidence type="ECO:0000313" key="4">
    <source>
        <dbReference type="EMBL" id="BAJ51503.1"/>
    </source>
</evidence>
<dbReference type="STRING" id="311458.CSUB_C1652"/>
<reference evidence="2 5" key="1">
    <citation type="journal article" date="2005" name="Environ. Microbiol.">
        <title>Genetic and functional properties of uncultivated thermophilic crenarchaeotes from a subsurface gold mine as revealed by analysis of genome fragments.</title>
        <authorList>
            <person name="Nunoura T."/>
            <person name="Hirayama H."/>
            <person name="Takami H."/>
            <person name="Oida H."/>
            <person name="Nishi S."/>
            <person name="Shimamura S."/>
            <person name="Suzuki Y."/>
            <person name="Inagaki F."/>
            <person name="Takai K."/>
            <person name="Nealson K.H."/>
            <person name="Horikoshi K."/>
        </authorList>
    </citation>
    <scope>NUCLEOTIDE SEQUENCE [LARGE SCALE GENOMIC DNA]</scope>
</reference>
<evidence type="ECO:0000313" key="2">
    <source>
        <dbReference type="EMBL" id="BAJ48822.1"/>
    </source>
</evidence>
<feature type="domain" description="Cyclophilin TM1367-like" evidence="1">
    <location>
        <begin position="10"/>
        <end position="102"/>
    </location>
</feature>
<dbReference type="Gene3D" id="2.40.100.20">
    <property type="match status" value="1"/>
</dbReference>
<sequence length="124" mass="13679">MSGARIPIVVHVEGLEEVEGELHRFAAPLTVDEVVKRLPIEGFVARWQNAVYIITEIRRGVEKSVTKLEKGDIFYWSPEQALGIALSQHAAPSQTIKIGSVGRGADEISKARVGARMRIFSKNV</sequence>
<dbReference type="EMBL" id="BA000048">
    <property type="protein sequence ID" value="BAJ51503.1"/>
    <property type="molecule type" value="Genomic_DNA"/>
</dbReference>
<dbReference type="BioCyc" id="CCAL311458:G131R-1677-MONOMER"/>
<organism evidence="2 5">
    <name type="scientific">Caldiarchaeum subterraneum</name>
    <dbReference type="NCBI Taxonomy" id="311458"/>
    <lineage>
        <taxon>Archaea</taxon>
        <taxon>Nitrososphaerota</taxon>
        <taxon>Candidatus Caldarchaeales</taxon>
        <taxon>Candidatus Caldarchaeaceae</taxon>
        <taxon>Candidatus Caldarchaeum</taxon>
    </lineage>
</organism>
<evidence type="ECO:0000259" key="1">
    <source>
        <dbReference type="Pfam" id="PF04126"/>
    </source>
</evidence>
<dbReference type="SUPFAM" id="SSF50891">
    <property type="entry name" value="Cyclophilin-like"/>
    <property type="match status" value="1"/>
</dbReference>
<name>E6N953_CALS0</name>